<dbReference type="Proteomes" id="UP001139502">
    <property type="component" value="Unassembled WGS sequence"/>
</dbReference>
<keyword evidence="5 6" id="KW-0472">Membrane</keyword>
<evidence type="ECO:0000256" key="6">
    <source>
        <dbReference type="SAM" id="Phobius"/>
    </source>
</evidence>
<keyword evidence="3" id="KW-0201">Cytochrome c-type biogenesis</keyword>
<evidence type="ECO:0000313" key="9">
    <source>
        <dbReference type="Proteomes" id="UP001139502"/>
    </source>
</evidence>
<dbReference type="Pfam" id="PF05140">
    <property type="entry name" value="ResB"/>
    <property type="match status" value="1"/>
</dbReference>
<dbReference type="PANTHER" id="PTHR31566">
    <property type="entry name" value="CYTOCHROME C BIOGENESIS PROTEIN CCS1, CHLOROPLASTIC"/>
    <property type="match status" value="1"/>
</dbReference>
<accession>A0A9X2KKG7</accession>
<dbReference type="InterPro" id="IPR023494">
    <property type="entry name" value="Cyt_c_bgen_Ccs1/CcsB/ResB"/>
</dbReference>
<dbReference type="GO" id="GO:0017004">
    <property type="term" value="P:cytochrome complex assembly"/>
    <property type="evidence" value="ECO:0007669"/>
    <property type="project" value="UniProtKB-KW"/>
</dbReference>
<keyword evidence="9" id="KW-1185">Reference proteome</keyword>
<evidence type="ECO:0000256" key="2">
    <source>
        <dbReference type="ARBA" id="ARBA00022692"/>
    </source>
</evidence>
<gene>
    <name evidence="8" type="ORF">NBM05_03055</name>
</gene>
<feature type="domain" description="ResB-like" evidence="7">
    <location>
        <begin position="30"/>
        <end position="524"/>
    </location>
</feature>
<evidence type="ECO:0000256" key="1">
    <source>
        <dbReference type="ARBA" id="ARBA00004141"/>
    </source>
</evidence>
<reference evidence="8" key="1">
    <citation type="submission" date="2022-06" db="EMBL/GenBank/DDBJ databases">
        <title>Rothia sp. isolated from sandalwood seedling.</title>
        <authorList>
            <person name="Tuikhar N."/>
            <person name="Kirdat K."/>
            <person name="Thorat V."/>
            <person name="Swetha P."/>
            <person name="Padma S."/>
            <person name="Sundararaj R."/>
            <person name="Yadav A."/>
        </authorList>
    </citation>
    <scope>NUCLEOTIDE SEQUENCE</scope>
    <source>
        <strain evidence="8">AR01</strain>
    </source>
</reference>
<protein>
    <submittedName>
        <fullName evidence="8">Cytochrome c biogenesis protein ResB</fullName>
    </submittedName>
</protein>
<feature type="transmembrane region" description="Helical" evidence="6">
    <location>
        <begin position="192"/>
        <end position="213"/>
    </location>
</feature>
<dbReference type="AlphaFoldDB" id="A0A9X2KKG7"/>
<evidence type="ECO:0000256" key="4">
    <source>
        <dbReference type="ARBA" id="ARBA00022989"/>
    </source>
</evidence>
<evidence type="ECO:0000313" key="8">
    <source>
        <dbReference type="EMBL" id="MCP3425036.1"/>
    </source>
</evidence>
<dbReference type="GO" id="GO:0016020">
    <property type="term" value="C:membrane"/>
    <property type="evidence" value="ECO:0007669"/>
    <property type="project" value="UniProtKB-SubCell"/>
</dbReference>
<dbReference type="RefSeq" id="WP_254165028.1">
    <property type="nucleotide sequence ID" value="NZ_JANAFB010000004.1"/>
</dbReference>
<evidence type="ECO:0000256" key="5">
    <source>
        <dbReference type="ARBA" id="ARBA00023136"/>
    </source>
</evidence>
<evidence type="ECO:0000256" key="3">
    <source>
        <dbReference type="ARBA" id="ARBA00022748"/>
    </source>
</evidence>
<sequence length="559" mass="60954">MSTEKKAATDAPALGPIGMLRWAWRQLTKMNTALFLLLLLAVAAVPGSIFPQNIQDPARVQDYLDQHPTWGPIAENLQLFDVFSSVWFSAIYILLFVSLVGCVVPRALKHAKEYRAKPPRTPRNLSRMPQHRVLTIPAESLEDGRELTAASAAAQARDILRRRRYRTELRGEDSAEPNVAAERGMFRELGNLVFHTAMIGVLIGMAIGSLFGYSGQKIVVQDESFVNTLVSYDSFTPGTNFNPDWLHNFSLTLDSFDVEFDRQPGSPTYAQPLDFEAGVTVRADSDSEPTEETLKVNSPLTVDGNRVYLAGNGYAPIVKVNDGEGNLAYEGPIVTLTTDQNYTSSIVLKVPDAAPDQLGFVGMFLPTAVLEDGQVPYSADPVLANPALVLASYSGDLGLDGGTPQNVYVLDTEGLDELNSMQSADGGIVLTQEDNSYQLPDGKGSIEFEGVTRYVGLDVHYDPGKPVVLVSFLLAFAGLLISLFVARRRAWVKARETVDADGRRAVVVEYGLLARGEDPRLAHEADRLTELFAQQWGLEFSEDAAPRSTPLSAAQKGAS</sequence>
<comment type="caution">
    <text evidence="8">The sequence shown here is derived from an EMBL/GenBank/DDBJ whole genome shotgun (WGS) entry which is preliminary data.</text>
</comment>
<organism evidence="8 9">
    <name type="scientific">Rothia santali</name>
    <dbReference type="NCBI Taxonomy" id="2949643"/>
    <lineage>
        <taxon>Bacteria</taxon>
        <taxon>Bacillati</taxon>
        <taxon>Actinomycetota</taxon>
        <taxon>Actinomycetes</taxon>
        <taxon>Micrococcales</taxon>
        <taxon>Micrococcaceae</taxon>
        <taxon>Rothia</taxon>
    </lineage>
</organism>
<dbReference type="EMBL" id="JANAFB010000004">
    <property type="protein sequence ID" value="MCP3425036.1"/>
    <property type="molecule type" value="Genomic_DNA"/>
</dbReference>
<keyword evidence="2 6" id="KW-0812">Transmembrane</keyword>
<dbReference type="PANTHER" id="PTHR31566:SF0">
    <property type="entry name" value="CYTOCHROME C BIOGENESIS PROTEIN CCS1, CHLOROPLASTIC"/>
    <property type="match status" value="1"/>
</dbReference>
<comment type="subcellular location">
    <subcellularLocation>
        <location evidence="1">Membrane</location>
        <topology evidence="1">Multi-pass membrane protein</topology>
    </subcellularLocation>
</comment>
<name>A0A9X2KKG7_9MICC</name>
<keyword evidence="4 6" id="KW-1133">Transmembrane helix</keyword>
<dbReference type="InterPro" id="IPR007816">
    <property type="entry name" value="ResB-like_domain"/>
</dbReference>
<feature type="transmembrane region" description="Helical" evidence="6">
    <location>
        <begin position="86"/>
        <end position="108"/>
    </location>
</feature>
<evidence type="ECO:0000259" key="7">
    <source>
        <dbReference type="Pfam" id="PF05140"/>
    </source>
</evidence>
<proteinExistence type="predicted"/>
<feature type="transmembrane region" description="Helical" evidence="6">
    <location>
        <begin position="467"/>
        <end position="486"/>
    </location>
</feature>